<dbReference type="Gene3D" id="3.40.50.1820">
    <property type="entry name" value="alpha/beta hydrolase"/>
    <property type="match status" value="1"/>
</dbReference>
<dbReference type="PANTHER" id="PTHR43056:SF10">
    <property type="entry name" value="COCE_NOND FAMILY, PUTATIVE (AFU_ORTHOLOGUE AFUA_7G00600)-RELATED"/>
    <property type="match status" value="1"/>
</dbReference>
<dbReference type="InterPro" id="IPR000383">
    <property type="entry name" value="Xaa-Pro-like_dom"/>
</dbReference>
<dbReference type="SUPFAM" id="SSF53474">
    <property type="entry name" value="alpha/beta-Hydrolases"/>
    <property type="match status" value="1"/>
</dbReference>
<name>A0A1Q5UIC2_9EURO</name>
<dbReference type="InterPro" id="IPR029058">
    <property type="entry name" value="AB_hydrolase_fold"/>
</dbReference>
<dbReference type="Proteomes" id="UP000186955">
    <property type="component" value="Unassembled WGS sequence"/>
</dbReference>
<sequence length="195" mass="21729">MPTTAEDHQSKHPDLEWHQLPTPEAHPRYTYRGFQPGRSILTTGHFRSPGWRPFTADTILDNDVSIPMRDGIKLYADIFRPCSSEGGRQTVPAIIPWSPYGKTGNGCLNYDNIAPFRVGLHLNQTSGYEKFEGPDPADWVPRGYAIINIDARGAGDSEGNMVFWGQQEAEDIYDAIDWISKQTWCNGSVGMAGNS</sequence>
<gene>
    <name evidence="3" type="ORF">PENSUB_1948</name>
</gene>
<organism evidence="3 4">
    <name type="scientific">Penicillium subrubescens</name>
    <dbReference type="NCBI Taxonomy" id="1316194"/>
    <lineage>
        <taxon>Eukaryota</taxon>
        <taxon>Fungi</taxon>
        <taxon>Dikarya</taxon>
        <taxon>Ascomycota</taxon>
        <taxon>Pezizomycotina</taxon>
        <taxon>Eurotiomycetes</taxon>
        <taxon>Eurotiomycetidae</taxon>
        <taxon>Eurotiales</taxon>
        <taxon>Aspergillaceae</taxon>
        <taxon>Penicillium</taxon>
    </lineage>
</organism>
<dbReference type="InterPro" id="IPR050585">
    <property type="entry name" value="Xaa-Pro_dipeptidyl-ppase/CocE"/>
</dbReference>
<dbReference type="NCBIfam" id="TIGR00976">
    <property type="entry name" value="CocE_NonD"/>
    <property type="match status" value="1"/>
</dbReference>
<evidence type="ECO:0000256" key="1">
    <source>
        <dbReference type="SAM" id="MobiDB-lite"/>
    </source>
</evidence>
<dbReference type="Pfam" id="PF02129">
    <property type="entry name" value="Peptidase_S15"/>
    <property type="match status" value="1"/>
</dbReference>
<dbReference type="GO" id="GO:0072330">
    <property type="term" value="P:monocarboxylic acid biosynthetic process"/>
    <property type="evidence" value="ECO:0007669"/>
    <property type="project" value="UniProtKB-ARBA"/>
</dbReference>
<dbReference type="GO" id="GO:0016787">
    <property type="term" value="F:hydrolase activity"/>
    <property type="evidence" value="ECO:0007669"/>
    <property type="project" value="InterPro"/>
</dbReference>
<feature type="domain" description="Xaa-Pro dipeptidyl-peptidase-like" evidence="2">
    <location>
        <begin position="70"/>
        <end position="195"/>
    </location>
</feature>
<dbReference type="STRING" id="1316194.A0A1Q5UIC2"/>
<accession>A0A1Q5UIC2</accession>
<comment type="caution">
    <text evidence="3">The sequence shown here is derived from an EMBL/GenBank/DDBJ whole genome shotgun (WGS) entry which is preliminary data.</text>
</comment>
<dbReference type="GO" id="GO:0017000">
    <property type="term" value="P:antibiotic biosynthetic process"/>
    <property type="evidence" value="ECO:0007669"/>
    <property type="project" value="UniProtKB-ARBA"/>
</dbReference>
<evidence type="ECO:0000313" key="4">
    <source>
        <dbReference type="Proteomes" id="UP000186955"/>
    </source>
</evidence>
<protein>
    <submittedName>
        <fullName evidence="3">Cocaine esterase</fullName>
    </submittedName>
</protein>
<keyword evidence="4" id="KW-1185">Reference proteome</keyword>
<dbReference type="EMBL" id="MNBE01000228">
    <property type="protein sequence ID" value="OKP12212.1"/>
    <property type="molecule type" value="Genomic_DNA"/>
</dbReference>
<evidence type="ECO:0000259" key="2">
    <source>
        <dbReference type="Pfam" id="PF02129"/>
    </source>
</evidence>
<feature type="compositionally biased region" description="Basic and acidic residues" evidence="1">
    <location>
        <begin position="1"/>
        <end position="17"/>
    </location>
</feature>
<dbReference type="PANTHER" id="PTHR43056">
    <property type="entry name" value="PEPTIDASE S9 PROLYL OLIGOPEPTIDASE"/>
    <property type="match status" value="1"/>
</dbReference>
<feature type="region of interest" description="Disordered" evidence="1">
    <location>
        <begin position="1"/>
        <end position="22"/>
    </location>
</feature>
<reference evidence="3 4" key="1">
    <citation type="submission" date="2016-10" db="EMBL/GenBank/DDBJ databases">
        <title>Genome sequence of the ascomycete fungus Penicillium subrubescens.</title>
        <authorList>
            <person name="De Vries R.P."/>
            <person name="Peng M."/>
            <person name="Dilokpimol A."/>
            <person name="Hilden K."/>
            <person name="Makela M.R."/>
            <person name="Grigoriev I."/>
            <person name="Riley R."/>
            <person name="Granchi Z."/>
        </authorList>
    </citation>
    <scope>NUCLEOTIDE SEQUENCE [LARGE SCALE GENOMIC DNA]</scope>
    <source>
        <strain evidence="3 4">CBS 132785</strain>
    </source>
</reference>
<proteinExistence type="predicted"/>
<dbReference type="AlphaFoldDB" id="A0A1Q5UIC2"/>
<evidence type="ECO:0000313" key="3">
    <source>
        <dbReference type="EMBL" id="OKP12212.1"/>
    </source>
</evidence>
<dbReference type="InterPro" id="IPR005674">
    <property type="entry name" value="CocE/Ser_esterase"/>
</dbReference>